<dbReference type="InterPro" id="IPR001173">
    <property type="entry name" value="Glyco_trans_2-like"/>
</dbReference>
<dbReference type="InterPro" id="IPR029044">
    <property type="entry name" value="Nucleotide-diphossugar_trans"/>
</dbReference>
<evidence type="ECO:0000256" key="1">
    <source>
        <dbReference type="ARBA" id="ARBA00001946"/>
    </source>
</evidence>
<dbReference type="PANTHER" id="PTHR48090:SF10">
    <property type="entry name" value="GLUCOSYL-3-PHOSPHOGLYCERATE SYNTHASE"/>
    <property type="match status" value="1"/>
</dbReference>
<evidence type="ECO:0000256" key="4">
    <source>
        <dbReference type="ARBA" id="ARBA00022679"/>
    </source>
</evidence>
<feature type="domain" description="Glycosyltransferase 2-like" evidence="6">
    <location>
        <begin position="4"/>
        <end position="157"/>
    </location>
</feature>
<keyword evidence="3" id="KW-0328">Glycosyltransferase</keyword>
<dbReference type="InterPro" id="IPR050256">
    <property type="entry name" value="Glycosyltransferase_2"/>
</dbReference>
<keyword evidence="5" id="KW-0460">Magnesium</keyword>
<dbReference type="AlphaFoldDB" id="H6RIK0"/>
<evidence type="ECO:0000256" key="3">
    <source>
        <dbReference type="ARBA" id="ARBA00022676"/>
    </source>
</evidence>
<evidence type="ECO:0000256" key="2">
    <source>
        <dbReference type="ARBA" id="ARBA00006739"/>
    </source>
</evidence>
<protein>
    <submittedName>
        <fullName evidence="7">Glycosyl transferase, family 2</fullName>
    </submittedName>
</protein>
<evidence type="ECO:0000313" key="7">
    <source>
        <dbReference type="EMBL" id="CCG00941.1"/>
    </source>
</evidence>
<name>H6RIK0_9BACT</name>
<dbReference type="EMBL" id="FO117621">
    <property type="protein sequence ID" value="CCG00941.1"/>
    <property type="molecule type" value="Genomic_DNA"/>
</dbReference>
<comment type="cofactor">
    <cofactor evidence="1">
        <name>Mg(2+)</name>
        <dbReference type="ChEBI" id="CHEBI:18420"/>
    </cofactor>
</comment>
<dbReference type="PANTHER" id="PTHR48090">
    <property type="entry name" value="UNDECAPRENYL-PHOSPHATE 4-DEOXY-4-FORMAMIDO-L-ARABINOSE TRANSFERASE-RELATED"/>
    <property type="match status" value="1"/>
</dbReference>
<sequence>MKISVIIRCFNEEEHIGKLLTGIEHQDCNDVEVIVVDSGSTDSTVAIASKFNTKIIKIKPEDFSFGYALNVGCEAASGDILLFGSAHVYPLFQDWLGKMEAPFVNDHKVALVYGKQRGDHRNKFSEHQIFKQWFPEESNYDQKIPFCNNANCAVRASLWKEQRFDESLTGLEDLDWAKKIQKKGYKLVYEAKSTIIHVHEEKAANIRNRYKREAIALKKINPDSSFSFITMLRLLVMNIIHDLRQSFEEGRFLNLFGEIWMFRYNQFIGTYAGYKETETRLNDKLRTKYYYPPKRDIERVHADAQQPIEYNE</sequence>
<dbReference type="Gene3D" id="3.90.550.10">
    <property type="entry name" value="Spore Coat Polysaccharide Biosynthesis Protein SpsA, Chain A"/>
    <property type="match status" value="1"/>
</dbReference>
<proteinExistence type="inferred from homology"/>
<dbReference type="GO" id="GO:0016757">
    <property type="term" value="F:glycosyltransferase activity"/>
    <property type="evidence" value="ECO:0007669"/>
    <property type="project" value="UniProtKB-KW"/>
</dbReference>
<comment type="similarity">
    <text evidence="2">Belongs to the glycosyltransferase 2 family.</text>
</comment>
<organism evidence="7">
    <name type="scientific">uncultured Flavobacteriia bacterium</name>
    <dbReference type="NCBI Taxonomy" id="212695"/>
    <lineage>
        <taxon>Bacteria</taxon>
        <taxon>Pseudomonadati</taxon>
        <taxon>Bacteroidota</taxon>
        <taxon>Flavobacteriia</taxon>
        <taxon>environmental samples</taxon>
    </lineage>
</organism>
<dbReference type="SUPFAM" id="SSF53448">
    <property type="entry name" value="Nucleotide-diphospho-sugar transferases"/>
    <property type="match status" value="1"/>
</dbReference>
<gene>
    <name evidence="7" type="ORF">S3_BF_A10_0008</name>
</gene>
<keyword evidence="4 7" id="KW-0808">Transferase</keyword>
<dbReference type="CDD" id="cd00761">
    <property type="entry name" value="Glyco_tranf_GTA_type"/>
    <property type="match status" value="1"/>
</dbReference>
<reference evidence="7" key="2">
    <citation type="submission" date="2012-02" db="EMBL/GenBank/DDBJ databases">
        <authorList>
            <person name="Genoscope - CEA"/>
        </authorList>
    </citation>
    <scope>NUCLEOTIDE SEQUENCE</scope>
</reference>
<evidence type="ECO:0000259" key="6">
    <source>
        <dbReference type="Pfam" id="PF00535"/>
    </source>
</evidence>
<reference evidence="7" key="1">
    <citation type="journal article" date="2012" name="Environ. Microbiol.">
        <title>Genomic content of uncultured Bacteroidetes from contrasting oceanic provinces in the North Atlantic Ocean.</title>
        <authorList>
            <person name="Gomez-Pereira P.R."/>
            <person name="Schuler M."/>
            <person name="Fuchs B.M."/>
            <person name="Bennke C."/>
            <person name="Teeling H."/>
            <person name="Waldmann J."/>
            <person name="Richter M."/>
            <person name="Barbe V."/>
            <person name="Bataille E."/>
            <person name="Glockner F.O."/>
            <person name="Amann R."/>
        </authorList>
    </citation>
    <scope>NUCLEOTIDE SEQUENCE</scope>
</reference>
<evidence type="ECO:0000256" key="5">
    <source>
        <dbReference type="ARBA" id="ARBA00022842"/>
    </source>
</evidence>
<dbReference type="Pfam" id="PF00535">
    <property type="entry name" value="Glycos_transf_2"/>
    <property type="match status" value="1"/>
</dbReference>
<accession>H6RIK0</accession>